<protein>
    <submittedName>
        <fullName evidence="1">Ribosomal protein L44E</fullName>
    </submittedName>
</protein>
<name>A0A852T871_9BACI</name>
<reference evidence="2" key="2">
    <citation type="submission" date="2020-08" db="EMBL/GenBank/DDBJ databases">
        <title>The Agave Microbiome: Exploring the role of microbial communities in plant adaptations to desert environments.</title>
        <authorList>
            <person name="Partida-Martinez L.P."/>
        </authorList>
    </citation>
    <scope>NUCLEOTIDE SEQUENCE [LARGE SCALE GENOMIC DNA]</scope>
    <source>
        <strain evidence="2">AT2.8</strain>
    </source>
</reference>
<sequence>MEEIQEVRFCENCGRETVHMVREDPLEIEYICKECNDQQEMFKSFF</sequence>
<keyword evidence="1" id="KW-0689">Ribosomal protein</keyword>
<dbReference type="EMBL" id="JACCBX010000002">
    <property type="protein sequence ID" value="NYE04006.1"/>
    <property type="molecule type" value="Genomic_DNA"/>
</dbReference>
<dbReference type="GO" id="GO:0005840">
    <property type="term" value="C:ribosome"/>
    <property type="evidence" value="ECO:0007669"/>
    <property type="project" value="UniProtKB-KW"/>
</dbReference>
<gene>
    <name evidence="1" type="ORF">F4694_000750</name>
</gene>
<proteinExistence type="predicted"/>
<evidence type="ECO:0000313" key="1">
    <source>
        <dbReference type="EMBL" id="NYE04006.1"/>
    </source>
</evidence>
<evidence type="ECO:0000313" key="2">
    <source>
        <dbReference type="Proteomes" id="UP000548423"/>
    </source>
</evidence>
<keyword evidence="1" id="KW-0687">Ribonucleoprotein</keyword>
<comment type="caution">
    <text evidence="1">The sequence shown here is derived from an EMBL/GenBank/DDBJ whole genome shotgun (WGS) entry which is preliminary data.</text>
</comment>
<organism evidence="1 2">
    <name type="scientific">Neobacillus niacini</name>
    <dbReference type="NCBI Taxonomy" id="86668"/>
    <lineage>
        <taxon>Bacteria</taxon>
        <taxon>Bacillati</taxon>
        <taxon>Bacillota</taxon>
        <taxon>Bacilli</taxon>
        <taxon>Bacillales</taxon>
        <taxon>Bacillaceae</taxon>
        <taxon>Neobacillus</taxon>
    </lineage>
</organism>
<accession>A0A852T871</accession>
<dbReference type="AlphaFoldDB" id="A0A852T871"/>
<reference evidence="2" key="1">
    <citation type="submission" date="2020-07" db="EMBL/GenBank/DDBJ databases">
        <authorList>
            <person name="Partida-Martinez L."/>
            <person name="Huntemann M."/>
            <person name="Clum A."/>
            <person name="Wang J."/>
            <person name="Palaniappan K."/>
            <person name="Ritter S."/>
            <person name="Chen I.-M."/>
            <person name="Stamatis D."/>
            <person name="Reddy T."/>
            <person name="O'Malley R."/>
            <person name="Daum C."/>
            <person name="Shapiro N."/>
            <person name="Ivanova N."/>
            <person name="Kyrpides N."/>
            <person name="Woyke T."/>
        </authorList>
    </citation>
    <scope>NUCLEOTIDE SEQUENCE [LARGE SCALE GENOMIC DNA]</scope>
    <source>
        <strain evidence="2">AT2.8</strain>
    </source>
</reference>
<dbReference type="Proteomes" id="UP000548423">
    <property type="component" value="Unassembled WGS sequence"/>
</dbReference>